<evidence type="ECO:0000313" key="3">
    <source>
        <dbReference type="Proteomes" id="UP000262210"/>
    </source>
</evidence>
<dbReference type="PANTHER" id="PTHR47751:SF1">
    <property type="entry name" value="SUPERFAMILY HYDROLASE, PUTATIVE (AFU_ORTHOLOGUE AFUA_2G16580)-RELATED"/>
    <property type="match status" value="1"/>
</dbReference>
<evidence type="ECO:0000313" key="2">
    <source>
        <dbReference type="EMBL" id="HCK01655.1"/>
    </source>
</evidence>
<keyword evidence="2" id="KW-0378">Hydrolase</keyword>
<dbReference type="Proteomes" id="UP000262210">
    <property type="component" value="Unassembled WGS sequence"/>
</dbReference>
<dbReference type="RefSeq" id="WP_278431573.1">
    <property type="nucleotide sequence ID" value="NZ_DPSM01000022.1"/>
</dbReference>
<accession>A0A9C7QVM2</accession>
<dbReference type="InterPro" id="IPR000383">
    <property type="entry name" value="Xaa-Pro-like_dom"/>
</dbReference>
<dbReference type="AlphaFoldDB" id="A0A9C7QVM2"/>
<evidence type="ECO:0000259" key="1">
    <source>
        <dbReference type="Pfam" id="PF02129"/>
    </source>
</evidence>
<organism evidence="2 3">
    <name type="scientific">Serratia grimesii</name>
    <dbReference type="NCBI Taxonomy" id="82995"/>
    <lineage>
        <taxon>Bacteria</taxon>
        <taxon>Pseudomonadati</taxon>
        <taxon>Pseudomonadota</taxon>
        <taxon>Gammaproteobacteria</taxon>
        <taxon>Enterobacterales</taxon>
        <taxon>Yersiniaceae</taxon>
        <taxon>Serratia</taxon>
    </lineage>
</organism>
<gene>
    <name evidence="2" type="ORF">DHV72_16785</name>
</gene>
<comment type="caution">
    <text evidence="2">The sequence shown here is derived from an EMBL/GenBank/DDBJ whole genome shotgun (WGS) entry which is preliminary data.</text>
</comment>
<dbReference type="Gene3D" id="3.40.50.1820">
    <property type="entry name" value="alpha/beta hydrolase"/>
    <property type="match status" value="1"/>
</dbReference>
<sequence>MKNVQIQNADMAWHIAANIHLPAGFDESKMYPTIVSVHPFGSCKEQTSGNIYGKALAEAGYVVIAYDASFQGESGGFPRWIEDPTQRVEDISRVIDYAVTLPYVDAERIGVLGICGGGGYAINATLTEKRIKAVVSITGVNVGRLFREGFSNYDPLGALQAMATQRTVEARGGELQINELLPANPEVAKTHGLTERDVFEATDYYKTPRGQQPGGTTRMLFSHAQKTLAWDAFAFAETLLNQPMMVVVGEKVGAFGAFRDGMEVYGRATVSKHRELVSLPDFSHYELYDKPEAVRAALDKVIPFLDTHLT</sequence>
<dbReference type="SUPFAM" id="SSF53474">
    <property type="entry name" value="alpha/beta-Hydrolases"/>
    <property type="match status" value="1"/>
</dbReference>
<dbReference type="Pfam" id="PF02129">
    <property type="entry name" value="Peptidase_S15"/>
    <property type="match status" value="1"/>
</dbReference>
<dbReference type="GO" id="GO:0016787">
    <property type="term" value="F:hydrolase activity"/>
    <property type="evidence" value="ECO:0007669"/>
    <property type="project" value="UniProtKB-KW"/>
</dbReference>
<name>A0A9C7QVM2_9GAMM</name>
<dbReference type="InterPro" id="IPR051411">
    <property type="entry name" value="Polyketide_trans_af380"/>
</dbReference>
<dbReference type="Gene3D" id="1.10.10.800">
    <property type="match status" value="1"/>
</dbReference>
<reference evidence="2 3" key="1">
    <citation type="journal article" date="2018" name="Nat. Biotechnol.">
        <title>A standardized bacterial taxonomy based on genome phylogeny substantially revises the tree of life.</title>
        <authorList>
            <person name="Parks D.H."/>
            <person name="Chuvochina M."/>
            <person name="Waite D.W."/>
            <person name="Rinke C."/>
            <person name="Skarshewski A."/>
            <person name="Chaumeil P.A."/>
            <person name="Hugenholtz P."/>
        </authorList>
    </citation>
    <scope>NUCLEOTIDE SEQUENCE [LARGE SCALE GENOMIC DNA]</scope>
    <source>
        <strain evidence="2">UBA11264</strain>
    </source>
</reference>
<dbReference type="EMBL" id="DPSM01000022">
    <property type="protein sequence ID" value="HCK01655.1"/>
    <property type="molecule type" value="Genomic_DNA"/>
</dbReference>
<dbReference type="InterPro" id="IPR029058">
    <property type="entry name" value="AB_hydrolase_fold"/>
</dbReference>
<protein>
    <submittedName>
        <fullName evidence="2">Alpha/beta hydrolase</fullName>
    </submittedName>
</protein>
<proteinExistence type="predicted"/>
<feature type="domain" description="Xaa-Pro dipeptidyl-peptidase-like" evidence="1">
    <location>
        <begin position="15"/>
        <end position="140"/>
    </location>
</feature>
<dbReference type="PANTHER" id="PTHR47751">
    <property type="entry name" value="SUPERFAMILY HYDROLASE, PUTATIVE (AFU_ORTHOLOGUE AFUA_2G16580)-RELATED"/>
    <property type="match status" value="1"/>
</dbReference>